<dbReference type="InterPro" id="IPR014729">
    <property type="entry name" value="Rossmann-like_a/b/a_fold"/>
</dbReference>
<dbReference type="InterPro" id="IPR029055">
    <property type="entry name" value="Ntn_hydrolases_N"/>
</dbReference>
<reference evidence="5" key="1">
    <citation type="journal article" date="2021" name="Microb. Physiol.">
        <title>Proteogenomic Insights into the Physiology of Marine, Sulfate-Reducing, Filamentous Desulfonema limicola and Desulfonema magnum.</title>
        <authorList>
            <person name="Schnaars V."/>
            <person name="Wohlbrand L."/>
            <person name="Scheve S."/>
            <person name="Hinrichs C."/>
            <person name="Reinhardt R."/>
            <person name="Rabus R."/>
        </authorList>
    </citation>
    <scope>NUCLEOTIDE SEQUENCE</scope>
    <source>
        <strain evidence="5">5ac10</strain>
    </source>
</reference>
<comment type="pathway">
    <text evidence="1">Amino-acid biosynthesis; L-asparagine biosynthesis; L-asparagine from L-aspartate (L-Gln route): step 1/1.</text>
</comment>
<evidence type="ECO:0000256" key="2">
    <source>
        <dbReference type="ARBA" id="ARBA00012737"/>
    </source>
</evidence>
<dbReference type="KEGG" id="dli:dnl_57170"/>
<feature type="domain" description="Glutamine amidotransferase type-2" evidence="4">
    <location>
        <begin position="78"/>
        <end position="147"/>
    </location>
</feature>
<evidence type="ECO:0000259" key="4">
    <source>
        <dbReference type="Pfam" id="PF13537"/>
    </source>
</evidence>
<dbReference type="PANTHER" id="PTHR43284">
    <property type="entry name" value="ASPARAGINE SYNTHETASE (GLUTAMINE-HYDROLYZING)"/>
    <property type="match status" value="1"/>
</dbReference>
<dbReference type="EMBL" id="CP061799">
    <property type="protein sequence ID" value="QTA83317.1"/>
    <property type="molecule type" value="Genomic_DNA"/>
</dbReference>
<gene>
    <name evidence="5" type="ORF">dnl_57170</name>
</gene>
<evidence type="ECO:0000256" key="1">
    <source>
        <dbReference type="ARBA" id="ARBA00005187"/>
    </source>
</evidence>
<dbReference type="Proteomes" id="UP000663720">
    <property type="component" value="Chromosome"/>
</dbReference>
<dbReference type="PANTHER" id="PTHR43284:SF1">
    <property type="entry name" value="ASPARAGINE SYNTHETASE"/>
    <property type="match status" value="1"/>
</dbReference>
<protein>
    <recommendedName>
        <fullName evidence="2">asparagine synthase (glutamine-hydrolyzing)</fullName>
        <ecNumber evidence="2">6.3.5.4</ecNumber>
    </recommendedName>
</protein>
<dbReference type="GO" id="GO:0004066">
    <property type="term" value="F:asparagine synthase (glutamine-hydrolyzing) activity"/>
    <property type="evidence" value="ECO:0007669"/>
    <property type="project" value="UniProtKB-EC"/>
</dbReference>
<dbReference type="RefSeq" id="WP_207689159.1">
    <property type="nucleotide sequence ID" value="NZ_CP061799.1"/>
</dbReference>
<dbReference type="InterPro" id="IPR051786">
    <property type="entry name" value="ASN_synthetase/amidase"/>
</dbReference>
<organism evidence="5 6">
    <name type="scientific">Desulfonema limicola</name>
    <dbReference type="NCBI Taxonomy" id="45656"/>
    <lineage>
        <taxon>Bacteria</taxon>
        <taxon>Pseudomonadati</taxon>
        <taxon>Thermodesulfobacteriota</taxon>
        <taxon>Desulfobacteria</taxon>
        <taxon>Desulfobacterales</taxon>
        <taxon>Desulfococcaceae</taxon>
        <taxon>Desulfonema</taxon>
    </lineage>
</organism>
<accession>A0A975BD50</accession>
<evidence type="ECO:0000313" key="5">
    <source>
        <dbReference type="EMBL" id="QTA83317.1"/>
    </source>
</evidence>
<keyword evidence="6" id="KW-1185">Reference proteome</keyword>
<dbReference type="SUPFAM" id="SSF56235">
    <property type="entry name" value="N-terminal nucleophile aminohydrolases (Ntn hydrolases)"/>
    <property type="match status" value="1"/>
</dbReference>
<name>A0A975BD50_9BACT</name>
<dbReference type="SUPFAM" id="SSF52402">
    <property type="entry name" value="Adenine nucleotide alpha hydrolases-like"/>
    <property type="match status" value="1"/>
</dbReference>
<dbReference type="Gene3D" id="3.40.50.620">
    <property type="entry name" value="HUPs"/>
    <property type="match status" value="1"/>
</dbReference>
<dbReference type="AlphaFoldDB" id="A0A975BD50"/>
<dbReference type="EC" id="6.3.5.4" evidence="2"/>
<comment type="catalytic activity">
    <reaction evidence="3">
        <text>L-aspartate + L-glutamine + ATP + H2O = L-asparagine + L-glutamate + AMP + diphosphate + H(+)</text>
        <dbReference type="Rhea" id="RHEA:12228"/>
        <dbReference type="ChEBI" id="CHEBI:15377"/>
        <dbReference type="ChEBI" id="CHEBI:15378"/>
        <dbReference type="ChEBI" id="CHEBI:29985"/>
        <dbReference type="ChEBI" id="CHEBI:29991"/>
        <dbReference type="ChEBI" id="CHEBI:30616"/>
        <dbReference type="ChEBI" id="CHEBI:33019"/>
        <dbReference type="ChEBI" id="CHEBI:58048"/>
        <dbReference type="ChEBI" id="CHEBI:58359"/>
        <dbReference type="ChEBI" id="CHEBI:456215"/>
        <dbReference type="EC" id="6.3.5.4"/>
    </reaction>
</comment>
<dbReference type="Pfam" id="PF13537">
    <property type="entry name" value="GATase_7"/>
    <property type="match status" value="1"/>
</dbReference>
<proteinExistence type="predicted"/>
<sequence>MPGINLIRIEQGIAERKSEIEAVLESLSSTSDNFVSILKETDSCLIGYKAYPEYPGVFWESVQYDFYMEGRIYNQDQKQLSADIEIIADTLFHKNGNIEKLSQWLSGTDGDFLIWIHEKNTGRIIVFNDALGRIPLYYFYKNGMLLISRDIYFITNLSSSRNYERLALAQHLALGHPLGKNTIFTDIFLLSPGTLLDFDPAQAALKEKTVYTFNFSGKKHSRLSPDKNAENLIELFCQACSARTGKSSADILSLSGGFDSRCAGAGLACQKNNFSSISFFKKNYHLKKEIKAAKSLAAIFKSPWQVLEIQEPTCANALKLLKIKNGMNNLGMAFILNFFKQIKDIYGSGITYYTGDGGDMTMPLPDPKPLWAVRSFKSTVNLVLESNYFGNQCFSIDNAAAAAGIKPETIFESVADYLESCPETTWFEKFLHYKFYQRIPKVLVEAEDRNRHYFWTATPFYSIQFFDYAMNCPDEQKVDYALYRRFLKLLSPEAYQVNYSGYNYSPASEKFRIKSLISQIKWLNPSMSKKIKTAVKGVNHSFSPEDNIIKILDQQIKTCSAAAKYMNPEFLNMLISNIEKYEKNQIIELFTLISAMEYLDTGSSSLETRADLILL</sequence>
<dbReference type="InterPro" id="IPR017932">
    <property type="entry name" value="GATase_2_dom"/>
</dbReference>
<evidence type="ECO:0000256" key="3">
    <source>
        <dbReference type="ARBA" id="ARBA00048741"/>
    </source>
</evidence>
<dbReference type="Gene3D" id="3.60.20.10">
    <property type="entry name" value="Glutamine Phosphoribosylpyrophosphate, subunit 1, domain 1"/>
    <property type="match status" value="1"/>
</dbReference>
<evidence type="ECO:0000313" key="6">
    <source>
        <dbReference type="Proteomes" id="UP000663720"/>
    </source>
</evidence>